<sequence length="123" mass="13650">MPLLDVSDILDDPDFNQAITVTRSVKDVDERGETTIKQTEMLTYGVVAPITANELYRLPDAERLSGGCTVYCRFPLFTGQNNYTADRITANGSQYVVISVDDWESFGQGFVAAKCALLDMRDN</sequence>
<gene>
    <name evidence="1" type="ORF">OQ497_04955</name>
</gene>
<dbReference type="Proteomes" id="UP001301152">
    <property type="component" value="Unassembled WGS sequence"/>
</dbReference>
<evidence type="ECO:0000313" key="1">
    <source>
        <dbReference type="EMBL" id="MCX2563311.1"/>
    </source>
</evidence>
<proteinExistence type="predicted"/>
<protein>
    <recommendedName>
        <fullName evidence="3">Head-tail adaptor protein</fullName>
    </recommendedName>
</protein>
<evidence type="ECO:0000313" key="2">
    <source>
        <dbReference type="Proteomes" id="UP001301152"/>
    </source>
</evidence>
<evidence type="ECO:0008006" key="3">
    <source>
        <dbReference type="Google" id="ProtNLM"/>
    </source>
</evidence>
<keyword evidence="2" id="KW-1185">Reference proteome</keyword>
<organism evidence="1 2">
    <name type="scientific">Acetobacter thailandicus</name>
    <dbReference type="NCBI Taxonomy" id="1502842"/>
    <lineage>
        <taxon>Bacteria</taxon>
        <taxon>Pseudomonadati</taxon>
        <taxon>Pseudomonadota</taxon>
        <taxon>Alphaproteobacteria</taxon>
        <taxon>Acetobacterales</taxon>
        <taxon>Acetobacteraceae</taxon>
        <taxon>Acetobacter</taxon>
    </lineage>
</organism>
<dbReference type="EMBL" id="JAPIUZ010000002">
    <property type="protein sequence ID" value="MCX2563311.1"/>
    <property type="molecule type" value="Genomic_DNA"/>
</dbReference>
<dbReference type="RefSeq" id="WP_173559056.1">
    <property type="nucleotide sequence ID" value="NZ_JAPIUZ010000002.1"/>
</dbReference>
<accession>A0ABT3QDE5</accession>
<reference evidence="1 2" key="1">
    <citation type="submission" date="2022-11" db="EMBL/GenBank/DDBJ databases">
        <title>Genome sequencing of Acetobacter type strain.</title>
        <authorList>
            <person name="Heo J."/>
            <person name="Lee D."/>
            <person name="Han B.-H."/>
            <person name="Hong S.-B."/>
            <person name="Kwon S.-W."/>
        </authorList>
    </citation>
    <scope>NUCLEOTIDE SEQUENCE [LARGE SCALE GENOMIC DNA]</scope>
    <source>
        <strain evidence="1 2">KACC 21253</strain>
    </source>
</reference>
<comment type="caution">
    <text evidence="1">The sequence shown here is derived from an EMBL/GenBank/DDBJ whole genome shotgun (WGS) entry which is preliminary data.</text>
</comment>
<name>A0ABT3QDE5_9PROT</name>